<keyword evidence="1" id="KW-0812">Transmembrane</keyword>
<evidence type="ECO:0000313" key="3">
    <source>
        <dbReference type="Proteomes" id="UP001551695"/>
    </source>
</evidence>
<gene>
    <name evidence="2" type="ORF">AB0I48_18670</name>
</gene>
<keyword evidence="1" id="KW-0472">Membrane</keyword>
<organism evidence="2 3">
    <name type="scientific">Nocardia aurea</name>
    <dbReference type="NCBI Taxonomy" id="2144174"/>
    <lineage>
        <taxon>Bacteria</taxon>
        <taxon>Bacillati</taxon>
        <taxon>Actinomycetota</taxon>
        <taxon>Actinomycetes</taxon>
        <taxon>Mycobacteriales</taxon>
        <taxon>Nocardiaceae</taxon>
        <taxon>Nocardia</taxon>
    </lineage>
</organism>
<evidence type="ECO:0000313" key="2">
    <source>
        <dbReference type="EMBL" id="MEV0709590.1"/>
    </source>
</evidence>
<keyword evidence="3" id="KW-1185">Reference proteome</keyword>
<feature type="transmembrane region" description="Helical" evidence="1">
    <location>
        <begin position="6"/>
        <end position="25"/>
    </location>
</feature>
<name>A0ABV3FVZ4_9NOCA</name>
<protein>
    <submittedName>
        <fullName evidence="2">Uncharacterized protein</fullName>
    </submittedName>
</protein>
<accession>A0ABV3FVZ4</accession>
<proteinExistence type="predicted"/>
<sequence length="415" mass="45021">MISLRTASTAMYIAAATLLTLLLLVPQVRMYRDDLPRTDVVAQLRFIRAELDSGSAEEMQRMFPEGYVFSYVLYGLTWTDIARGDPAYRDEALREARWALRHVDSPTGRAVFDARLRPAYGVFYVGWSSRLRGAVVELAGTNAPETARFTADCEALAAAFDTDGPFLSAYPGQAWPVDNVVAMAALRSHDRIVGSRFDAVVTRWLTSARTRLDPATGLLPHMAAPTPEGARGSSQSIIQRFLPEIDAAWATQQYSVFRRLFVDTPLGLPGVREYPRGRDGAGDVDSGPLLLGISASATVVGIGAARANGDRSLSGPLTGLGESLGMPVTLGDSKRYAFGVLPIGDTFLAWSFAAPQAGSTTTFATVAPWWWRLPWHALTLMVVALLWFPVIRGLLRRARAKRPPATAVSPPAATP</sequence>
<feature type="transmembrane region" description="Helical" evidence="1">
    <location>
        <begin position="336"/>
        <end position="353"/>
    </location>
</feature>
<comment type="caution">
    <text evidence="2">The sequence shown here is derived from an EMBL/GenBank/DDBJ whole genome shotgun (WGS) entry which is preliminary data.</text>
</comment>
<dbReference type="RefSeq" id="WP_357785217.1">
    <property type="nucleotide sequence ID" value="NZ_JBFAKC010000007.1"/>
</dbReference>
<feature type="transmembrane region" description="Helical" evidence="1">
    <location>
        <begin position="373"/>
        <end position="395"/>
    </location>
</feature>
<dbReference type="EMBL" id="JBFAKC010000007">
    <property type="protein sequence ID" value="MEV0709590.1"/>
    <property type="molecule type" value="Genomic_DNA"/>
</dbReference>
<dbReference type="Proteomes" id="UP001551695">
    <property type="component" value="Unassembled WGS sequence"/>
</dbReference>
<reference evidence="2 3" key="1">
    <citation type="submission" date="2024-06" db="EMBL/GenBank/DDBJ databases">
        <title>The Natural Products Discovery Center: Release of the First 8490 Sequenced Strains for Exploring Actinobacteria Biosynthetic Diversity.</title>
        <authorList>
            <person name="Kalkreuter E."/>
            <person name="Kautsar S.A."/>
            <person name="Yang D."/>
            <person name="Bader C.D."/>
            <person name="Teijaro C.N."/>
            <person name="Fluegel L."/>
            <person name="Davis C.M."/>
            <person name="Simpson J.R."/>
            <person name="Lauterbach L."/>
            <person name="Steele A.D."/>
            <person name="Gui C."/>
            <person name="Meng S."/>
            <person name="Li G."/>
            <person name="Viehrig K."/>
            <person name="Ye F."/>
            <person name="Su P."/>
            <person name="Kiefer A.F."/>
            <person name="Nichols A."/>
            <person name="Cepeda A.J."/>
            <person name="Yan W."/>
            <person name="Fan B."/>
            <person name="Jiang Y."/>
            <person name="Adhikari A."/>
            <person name="Zheng C.-J."/>
            <person name="Schuster L."/>
            <person name="Cowan T.M."/>
            <person name="Smanski M.J."/>
            <person name="Chevrette M.G."/>
            <person name="De Carvalho L.P.S."/>
            <person name="Shen B."/>
        </authorList>
    </citation>
    <scope>NUCLEOTIDE SEQUENCE [LARGE SCALE GENOMIC DNA]</scope>
    <source>
        <strain evidence="2 3">NPDC050403</strain>
    </source>
</reference>
<evidence type="ECO:0000256" key="1">
    <source>
        <dbReference type="SAM" id="Phobius"/>
    </source>
</evidence>
<keyword evidence="1" id="KW-1133">Transmembrane helix</keyword>